<accession>A0A0F9P428</accession>
<sequence length="150" mass="17377">MQKVKIITFQRKHGRRHGSIGSSIIRGDWIVKHWPEAELWSEGAPSDVLIFQKAYWQEMMQTYEGIKILDLCDPDWLSGDLELVKISKMVDAITCSSQGIYDFISKIVDIPVKFIPDRLDLDFFDLHKEHVGRAKNVVWFGYSHNAKTIL</sequence>
<proteinExistence type="predicted"/>
<gene>
    <name evidence="1" type="ORF">LCGC14_1260820</name>
</gene>
<dbReference type="EMBL" id="LAZR01006988">
    <property type="protein sequence ID" value="KKM88237.1"/>
    <property type="molecule type" value="Genomic_DNA"/>
</dbReference>
<dbReference type="AlphaFoldDB" id="A0A0F9P428"/>
<organism evidence="1">
    <name type="scientific">marine sediment metagenome</name>
    <dbReference type="NCBI Taxonomy" id="412755"/>
    <lineage>
        <taxon>unclassified sequences</taxon>
        <taxon>metagenomes</taxon>
        <taxon>ecological metagenomes</taxon>
    </lineage>
</organism>
<evidence type="ECO:0000313" key="1">
    <source>
        <dbReference type="EMBL" id="KKM88237.1"/>
    </source>
</evidence>
<protein>
    <submittedName>
        <fullName evidence="1">Uncharacterized protein</fullName>
    </submittedName>
</protein>
<name>A0A0F9P428_9ZZZZ</name>
<feature type="non-terminal residue" evidence="1">
    <location>
        <position position="150"/>
    </location>
</feature>
<reference evidence="1" key="1">
    <citation type="journal article" date="2015" name="Nature">
        <title>Complex archaea that bridge the gap between prokaryotes and eukaryotes.</title>
        <authorList>
            <person name="Spang A."/>
            <person name="Saw J.H."/>
            <person name="Jorgensen S.L."/>
            <person name="Zaremba-Niedzwiedzka K."/>
            <person name="Martijn J."/>
            <person name="Lind A.E."/>
            <person name="van Eijk R."/>
            <person name="Schleper C."/>
            <person name="Guy L."/>
            <person name="Ettema T.J."/>
        </authorList>
    </citation>
    <scope>NUCLEOTIDE SEQUENCE</scope>
</reference>
<comment type="caution">
    <text evidence="1">The sequence shown here is derived from an EMBL/GenBank/DDBJ whole genome shotgun (WGS) entry which is preliminary data.</text>
</comment>